<evidence type="ECO:0000313" key="2">
    <source>
        <dbReference type="EMBL" id="KAK8856343.1"/>
    </source>
</evidence>
<gene>
    <name evidence="2" type="ORF">PGQ11_012255</name>
</gene>
<organism evidence="2 3">
    <name type="scientific">Apiospora arundinis</name>
    <dbReference type="NCBI Taxonomy" id="335852"/>
    <lineage>
        <taxon>Eukaryota</taxon>
        <taxon>Fungi</taxon>
        <taxon>Dikarya</taxon>
        <taxon>Ascomycota</taxon>
        <taxon>Pezizomycotina</taxon>
        <taxon>Sordariomycetes</taxon>
        <taxon>Xylariomycetidae</taxon>
        <taxon>Amphisphaeriales</taxon>
        <taxon>Apiosporaceae</taxon>
        <taxon>Apiospora</taxon>
    </lineage>
</organism>
<evidence type="ECO:0000313" key="3">
    <source>
        <dbReference type="Proteomes" id="UP001390339"/>
    </source>
</evidence>
<reference evidence="2 3" key="1">
    <citation type="journal article" date="2024" name="IMA Fungus">
        <title>Apiospora arundinis, a panoply of carbohydrate-active enzymes and secondary metabolites.</title>
        <authorList>
            <person name="Sorensen T."/>
            <person name="Petersen C."/>
            <person name="Muurmann A.T."/>
            <person name="Christiansen J.V."/>
            <person name="Brundto M.L."/>
            <person name="Overgaard C.K."/>
            <person name="Boysen A.T."/>
            <person name="Wollenberg R.D."/>
            <person name="Larsen T.O."/>
            <person name="Sorensen J.L."/>
            <person name="Nielsen K.L."/>
            <person name="Sondergaard T.E."/>
        </authorList>
    </citation>
    <scope>NUCLEOTIDE SEQUENCE [LARGE SCALE GENOMIC DNA]</scope>
    <source>
        <strain evidence="2 3">AAU 773</strain>
    </source>
</reference>
<comment type="caution">
    <text evidence="2">The sequence shown here is derived from an EMBL/GenBank/DDBJ whole genome shotgun (WGS) entry which is preliminary data.</text>
</comment>
<proteinExistence type="predicted"/>
<dbReference type="Proteomes" id="UP001390339">
    <property type="component" value="Unassembled WGS sequence"/>
</dbReference>
<keyword evidence="3" id="KW-1185">Reference proteome</keyword>
<protein>
    <submittedName>
        <fullName evidence="2">Uncharacterized protein</fullName>
    </submittedName>
</protein>
<name>A0ABR2I1U1_9PEZI</name>
<dbReference type="EMBL" id="JAPCWZ010000007">
    <property type="protein sequence ID" value="KAK8856343.1"/>
    <property type="molecule type" value="Genomic_DNA"/>
</dbReference>
<sequence length="110" mass="12215">MTLRVDTGVDAASFGDLGDDRPNKEEGSSPLPREFHRFLLLLPELRLHVWSLSIEPREIVASSPSAQRTSTGNSPLNSTLATRLDTISQNMATSNYTQIHYFPCQIRTNG</sequence>
<accession>A0ABR2I1U1</accession>
<feature type="region of interest" description="Disordered" evidence="1">
    <location>
        <begin position="1"/>
        <end position="31"/>
    </location>
</feature>
<feature type="compositionally biased region" description="Basic and acidic residues" evidence="1">
    <location>
        <begin position="18"/>
        <end position="31"/>
    </location>
</feature>
<evidence type="ECO:0000256" key="1">
    <source>
        <dbReference type="SAM" id="MobiDB-lite"/>
    </source>
</evidence>